<evidence type="ECO:0000256" key="2">
    <source>
        <dbReference type="ARBA" id="ARBA00023125"/>
    </source>
</evidence>
<dbReference type="KEGG" id="cld:CLSPO_c21040"/>
<dbReference type="GO" id="GO:0009307">
    <property type="term" value="P:DNA restriction-modification system"/>
    <property type="evidence" value="ECO:0007669"/>
    <property type="project" value="UniProtKB-KW"/>
</dbReference>
<evidence type="ECO:0000313" key="4">
    <source>
        <dbReference type="Proteomes" id="UP000033052"/>
    </source>
</evidence>
<dbReference type="GO" id="GO:0003677">
    <property type="term" value="F:DNA binding"/>
    <property type="evidence" value="ECO:0007669"/>
    <property type="project" value="UniProtKB-KW"/>
</dbReference>
<accession>A0A7U4JPA9</accession>
<dbReference type="InterPro" id="IPR044946">
    <property type="entry name" value="Restrct_endonuc_typeI_TRD_sf"/>
</dbReference>
<dbReference type="GeneID" id="92938801"/>
<dbReference type="PANTHER" id="PTHR30408">
    <property type="entry name" value="TYPE-1 RESTRICTION ENZYME ECOKI SPECIFICITY PROTEIN"/>
    <property type="match status" value="1"/>
</dbReference>
<keyword evidence="2" id="KW-0238">DNA-binding</keyword>
<proteinExistence type="predicted"/>
<evidence type="ECO:0000256" key="1">
    <source>
        <dbReference type="ARBA" id="ARBA00022747"/>
    </source>
</evidence>
<evidence type="ECO:0000313" key="3">
    <source>
        <dbReference type="EMBL" id="AKC62824.1"/>
    </source>
</evidence>
<organism evidence="3 4">
    <name type="scientific">Clostridium sporogenes</name>
    <dbReference type="NCBI Taxonomy" id="1509"/>
    <lineage>
        <taxon>Bacteria</taxon>
        <taxon>Bacillati</taxon>
        <taxon>Bacillota</taxon>
        <taxon>Clostridia</taxon>
        <taxon>Eubacteriales</taxon>
        <taxon>Clostridiaceae</taxon>
        <taxon>Clostridium</taxon>
    </lineage>
</organism>
<reference evidence="3 4" key="1">
    <citation type="journal article" date="2015" name="PLoS ONE">
        <title>A universal mariner transposon system for forward genetic studies in the genus clostridium.</title>
        <authorList>
            <person name="Zhang Y."/>
            <person name="Grosse-Honebrink A."/>
            <person name="Minton N.P."/>
        </authorList>
    </citation>
    <scope>NUCLEOTIDE SEQUENCE [LARGE SCALE GENOMIC DNA]</scope>
    <source>
        <strain evidence="3 4">NCIMB 10696</strain>
    </source>
</reference>
<dbReference type="Gene3D" id="3.90.220.20">
    <property type="entry name" value="DNA methylase specificity domains"/>
    <property type="match status" value="2"/>
</dbReference>
<keyword evidence="1" id="KW-0680">Restriction system</keyword>
<sequence>MNSLFIQPKILDGNKISYEYLMSRVEVEKAFKGQETRLLKDKSIEIKDGTRAKKEYVEREGIGIIGPGDIRDSIIYINKLRMIKKEGLKEKDFIQESDVLITTAGKSGQVVYVSEGLEDSAITCDIARLRFRNKNDAVSVYHFLKSELGQLQLQALKMGKLNRILLEDIGNIRLPVNMGNIEEHITEDMEIQVKCNKLYKECVNVFENIVQYDYFDDELQNIFYVKSDILETLRLDVEHYTYYQSELFKFIHRETQNIKWNKLGELVHIKRAIKSEIDEQEEVEYFTLKNIDADLSVIHSVESGIYGDLSNRMRYIVEEGEIVTAKVGSATGTDGHVSSVISKRFSGMLTTDAFFNIVPKEIDTYYLLFLLKQPLILKQIDMFTKGTLYKIIQRKDFENIKIPRIDQEMESCISEKMKECIEEYEEILNK</sequence>
<dbReference type="Proteomes" id="UP000033052">
    <property type="component" value="Chromosome"/>
</dbReference>
<dbReference type="PANTHER" id="PTHR30408:SF12">
    <property type="entry name" value="TYPE I RESTRICTION ENZYME MJAVIII SPECIFICITY SUBUNIT"/>
    <property type="match status" value="1"/>
</dbReference>
<dbReference type="AlphaFoldDB" id="A0A7U4JPA9"/>
<dbReference type="InterPro" id="IPR052021">
    <property type="entry name" value="Type-I_RS_S_subunit"/>
</dbReference>
<dbReference type="EMBL" id="CP009225">
    <property type="protein sequence ID" value="AKC62824.1"/>
    <property type="molecule type" value="Genomic_DNA"/>
</dbReference>
<name>A0A7U4JPA9_CLOSG</name>
<gene>
    <name evidence="3" type="ORF">CLSPO_c21040</name>
</gene>
<evidence type="ECO:0008006" key="5">
    <source>
        <dbReference type="Google" id="ProtNLM"/>
    </source>
</evidence>
<protein>
    <recommendedName>
        <fullName evidence="5">Restriction endonuclease subunit S</fullName>
    </recommendedName>
</protein>
<dbReference type="RefSeq" id="WP_033059780.1">
    <property type="nucleotide sequence ID" value="NZ_CP009225.1"/>
</dbReference>
<dbReference type="SUPFAM" id="SSF116734">
    <property type="entry name" value="DNA methylase specificity domain"/>
    <property type="match status" value="2"/>
</dbReference>